<dbReference type="InterPro" id="IPR029021">
    <property type="entry name" value="Prot-tyrosine_phosphatase-like"/>
</dbReference>
<evidence type="ECO:0000259" key="8">
    <source>
        <dbReference type="PROSITE" id="PS50056"/>
    </source>
</evidence>
<reference evidence="10" key="1">
    <citation type="submission" date="2024-04" db="EMBL/GenBank/DDBJ databases">
        <title>Salinicola lusitanus LLJ914,a marine bacterium isolated from the Okinawa Trough.</title>
        <authorList>
            <person name="Li J."/>
        </authorList>
    </citation>
    <scope>NUCLEOTIDE SEQUENCE [LARGE SCALE GENOMIC DNA]</scope>
</reference>
<evidence type="ECO:0000256" key="3">
    <source>
        <dbReference type="ARBA" id="ARBA00022912"/>
    </source>
</evidence>
<name>A0AAW0MES6_9GOBI</name>
<dbReference type="PROSITE" id="PS50054">
    <property type="entry name" value="TYR_PHOSPHATASE_DUAL"/>
    <property type="match status" value="1"/>
</dbReference>
<evidence type="ECO:0000256" key="2">
    <source>
        <dbReference type="ARBA" id="ARBA00022801"/>
    </source>
</evidence>
<evidence type="ECO:0000313" key="9">
    <source>
        <dbReference type="EMBL" id="KAK7878648.1"/>
    </source>
</evidence>
<dbReference type="InterPro" id="IPR050561">
    <property type="entry name" value="PTP"/>
</dbReference>
<dbReference type="PROSITE" id="PS50056">
    <property type="entry name" value="TYR_PHOSPHATASE_2"/>
    <property type="match status" value="1"/>
</dbReference>
<dbReference type="InterPro" id="IPR000340">
    <property type="entry name" value="Dual-sp_phosphatase_cat-dom"/>
</dbReference>
<dbReference type="Proteomes" id="UP001460270">
    <property type="component" value="Unassembled WGS sequence"/>
</dbReference>
<dbReference type="AlphaFoldDB" id="A0AAW0MES6"/>
<dbReference type="SUPFAM" id="SSF52799">
    <property type="entry name" value="(Phosphotyrosine protein) phosphatases II"/>
    <property type="match status" value="1"/>
</dbReference>
<evidence type="ECO:0000256" key="1">
    <source>
        <dbReference type="ARBA" id="ARBA00022794"/>
    </source>
</evidence>
<dbReference type="Gene3D" id="3.90.190.10">
    <property type="entry name" value="Protein tyrosine phosphatase superfamily"/>
    <property type="match status" value="1"/>
</dbReference>
<dbReference type="InterPro" id="IPR020422">
    <property type="entry name" value="TYR_PHOSPHATASE_DUAL_dom"/>
</dbReference>
<organism evidence="9 10">
    <name type="scientific">Mugilogobius chulae</name>
    <name type="common">yellowstripe goby</name>
    <dbReference type="NCBI Taxonomy" id="88201"/>
    <lineage>
        <taxon>Eukaryota</taxon>
        <taxon>Metazoa</taxon>
        <taxon>Chordata</taxon>
        <taxon>Craniata</taxon>
        <taxon>Vertebrata</taxon>
        <taxon>Euteleostomi</taxon>
        <taxon>Actinopterygii</taxon>
        <taxon>Neopterygii</taxon>
        <taxon>Teleostei</taxon>
        <taxon>Neoteleostei</taxon>
        <taxon>Acanthomorphata</taxon>
        <taxon>Gobiaria</taxon>
        <taxon>Gobiiformes</taxon>
        <taxon>Gobioidei</taxon>
        <taxon>Gobiidae</taxon>
        <taxon>Gobionellinae</taxon>
        <taxon>Mugilogobius</taxon>
    </lineage>
</organism>
<comment type="similarity">
    <text evidence="5">Belongs to the protein-tyrosine phosphatase family. Non-receptor class PTPDC1 subfamily.</text>
</comment>
<keyword evidence="10" id="KW-1185">Reference proteome</keyword>
<comment type="function">
    <text evidence="4">May play roles in cilia formation and/or maintenance.</text>
</comment>
<dbReference type="Pfam" id="PF00782">
    <property type="entry name" value="DSPc"/>
    <property type="match status" value="1"/>
</dbReference>
<dbReference type="CDD" id="cd14506">
    <property type="entry name" value="PTP_PTPDC1"/>
    <property type="match status" value="1"/>
</dbReference>
<proteinExistence type="inferred from homology"/>
<dbReference type="GO" id="GO:0004725">
    <property type="term" value="F:protein tyrosine phosphatase activity"/>
    <property type="evidence" value="ECO:0007669"/>
    <property type="project" value="InterPro"/>
</dbReference>
<dbReference type="InterPro" id="IPR003595">
    <property type="entry name" value="Tyr_Pase_cat"/>
</dbReference>
<evidence type="ECO:0000313" key="10">
    <source>
        <dbReference type="Proteomes" id="UP001460270"/>
    </source>
</evidence>
<dbReference type="EMBL" id="JBBPFD010000491">
    <property type="protein sequence ID" value="KAK7878648.1"/>
    <property type="molecule type" value="Genomic_DNA"/>
</dbReference>
<dbReference type="InterPro" id="IPR016130">
    <property type="entry name" value="Tyr_Pase_AS"/>
</dbReference>
<keyword evidence="3" id="KW-0904">Protein phosphatase</keyword>
<sequence length="270" mass="31097">MEFFRTPRSKYTVLGDAIRMLSRPRDDQQAIKGLFSSWVTDHILACSRPSTEIIEKFNIIDQFKSNGIKTIINLQIPGEHAYCGSPLEPSGFSYCPEVFMENSIYFYNFGWSDYGAGSLTAVLDMVKVMAFALQEGKVAIHCHAGLGRTGVLIACFITFTTRMTANQAILYVRSKRHNSIQSRSQLRCVRQFVQFLIPLRSVFSCAKPYTYPVTLSQYLQHQSHMLHGYERRQMRYLPKIIQLVCKLLIDIAENREVIEETFWRLLIVKT</sequence>
<dbReference type="SMART" id="SM00404">
    <property type="entry name" value="PTPc_motif"/>
    <property type="match status" value="1"/>
</dbReference>
<dbReference type="GO" id="GO:0060271">
    <property type="term" value="P:cilium assembly"/>
    <property type="evidence" value="ECO:0007669"/>
    <property type="project" value="InterPro"/>
</dbReference>
<gene>
    <name evidence="9" type="ORF">WMY93_030484</name>
</gene>
<keyword evidence="1" id="KW-0970">Cilium biogenesis/degradation</keyword>
<keyword evidence="2" id="KW-0378">Hydrolase</keyword>
<dbReference type="InterPro" id="IPR049573">
    <property type="entry name" value="PTPDC1_PTP"/>
</dbReference>
<dbReference type="InterPro" id="IPR000387">
    <property type="entry name" value="Tyr_Pase_dom"/>
</dbReference>
<evidence type="ECO:0000259" key="7">
    <source>
        <dbReference type="PROSITE" id="PS50054"/>
    </source>
</evidence>
<evidence type="ECO:0000256" key="4">
    <source>
        <dbReference type="ARBA" id="ARBA00056295"/>
    </source>
</evidence>
<feature type="domain" description="Tyrosine-protein phosphatase" evidence="7">
    <location>
        <begin position="34"/>
        <end position="205"/>
    </location>
</feature>
<evidence type="ECO:0000256" key="6">
    <source>
        <dbReference type="ARBA" id="ARBA00072096"/>
    </source>
</evidence>
<accession>A0AAW0MES6</accession>
<dbReference type="PANTHER" id="PTHR23339">
    <property type="entry name" value="TYROSINE SPECIFIC PROTEIN PHOSPHATASE AND DUAL SPECIFICITY PROTEIN PHOSPHATASE"/>
    <property type="match status" value="1"/>
</dbReference>
<comment type="caution">
    <text evidence="9">The sequence shown here is derived from an EMBL/GenBank/DDBJ whole genome shotgun (WGS) entry which is preliminary data.</text>
</comment>
<feature type="domain" description="Tyrosine specific protein phosphatases" evidence="8">
    <location>
        <begin position="120"/>
        <end position="187"/>
    </location>
</feature>
<evidence type="ECO:0000256" key="5">
    <source>
        <dbReference type="ARBA" id="ARBA00060867"/>
    </source>
</evidence>
<protein>
    <recommendedName>
        <fullName evidence="6">Protein tyrosine phosphatase domain-containing protein 1</fullName>
    </recommendedName>
</protein>
<dbReference type="PROSITE" id="PS00383">
    <property type="entry name" value="TYR_PHOSPHATASE_1"/>
    <property type="match status" value="1"/>
</dbReference>
<dbReference type="FunFam" id="3.90.190.10:FF:000027">
    <property type="entry name" value="Protein tyrosine phosphatase domain containing 1"/>
    <property type="match status" value="1"/>
</dbReference>
<dbReference type="SMART" id="SM00195">
    <property type="entry name" value="DSPc"/>
    <property type="match status" value="1"/>
</dbReference>